<evidence type="ECO:0000256" key="4">
    <source>
        <dbReference type="ARBA" id="ARBA00005524"/>
    </source>
</evidence>
<dbReference type="GO" id="GO:0046872">
    <property type="term" value="F:metal ion binding"/>
    <property type="evidence" value="ECO:0007669"/>
    <property type="project" value="InterPro"/>
</dbReference>
<dbReference type="Gene3D" id="3.40.720.10">
    <property type="entry name" value="Alkaline Phosphatase, subunit A"/>
    <property type="match status" value="2"/>
</dbReference>
<keyword evidence="9" id="KW-1185">Reference proteome</keyword>
<dbReference type="InterPro" id="IPR017850">
    <property type="entry name" value="Alkaline_phosphatase_core_sf"/>
</dbReference>
<comment type="similarity">
    <text evidence="4">Belongs to the BPG-independent phosphoglycerate mutase family. A-PGAM subfamily.</text>
</comment>
<evidence type="ECO:0000256" key="5">
    <source>
        <dbReference type="ARBA" id="ARBA00023152"/>
    </source>
</evidence>
<keyword evidence="5" id="KW-0324">Glycolysis</keyword>
<dbReference type="CDD" id="cd16011">
    <property type="entry name" value="iPGM_like"/>
    <property type="match status" value="1"/>
</dbReference>
<gene>
    <name evidence="8" type="ORF">Q31a_26570</name>
</gene>
<proteinExistence type="inferred from homology"/>
<name>A0A518G6Y9_9BACT</name>
<dbReference type="PANTHER" id="PTHR31209:SF4">
    <property type="entry name" value="2,3-BISPHOSPHOGLYCERATE-INDEPENDENT PHOSPHOGLYCERATE MUTASE"/>
    <property type="match status" value="1"/>
</dbReference>
<dbReference type="PANTHER" id="PTHR31209">
    <property type="entry name" value="COFACTOR-INDEPENDENT PHOSPHOGLYCERATE MUTASE"/>
    <property type="match status" value="1"/>
</dbReference>
<dbReference type="KEGG" id="ahel:Q31a_26570"/>
<dbReference type="NCBIfam" id="TIGR00306">
    <property type="entry name" value="apgM"/>
    <property type="match status" value="1"/>
</dbReference>
<keyword evidence="6" id="KW-0413">Isomerase</keyword>
<sequence>MKYAIVIPDGCSDFPLEELQGKTPLDAAHIPNMDRVASEGQVAATDNTPAGFPAGSEVANMTLFGYDPHQYFSGRAPIEAAAQGIELGEHDWAVRCNLVTIVDQVMQDFTADHISTEEATALLQAMSAAVSDPTLEFVPGVSYRNLLLYRGSADRKPPFSEDTRTTAPHDLTDLSVADNYPRGPGSDLLTNLMERSITVLADHPVNQARVSSGHKPATNVWLWGQGRTPLLPSFHERFGLNGAMITAVDLLRGLAALIGWDRIEVAGATGYLDTNYAGKGQAAVEALDKYDIVCVHVEATDEASHEGRFDEKIKALEAIDRSVVGPVHEKLKTFPEYRLLVLPDHPTPCSTKKHSHGMVPLAVCGHDIKASGTSSYSETSAAASGIAFPNGWEMMDAFIRGQFS</sequence>
<comment type="catalytic activity">
    <reaction evidence="1">
        <text>(2R)-2-phosphoglycerate = (2R)-3-phosphoglycerate</text>
        <dbReference type="Rhea" id="RHEA:15901"/>
        <dbReference type="ChEBI" id="CHEBI:58272"/>
        <dbReference type="ChEBI" id="CHEBI:58289"/>
        <dbReference type="EC" id="5.4.2.12"/>
    </reaction>
</comment>
<evidence type="ECO:0000256" key="6">
    <source>
        <dbReference type="ARBA" id="ARBA00023235"/>
    </source>
</evidence>
<accession>A0A518G6Y9</accession>
<organism evidence="8 9">
    <name type="scientific">Aureliella helgolandensis</name>
    <dbReference type="NCBI Taxonomy" id="2527968"/>
    <lineage>
        <taxon>Bacteria</taxon>
        <taxon>Pseudomonadati</taxon>
        <taxon>Planctomycetota</taxon>
        <taxon>Planctomycetia</taxon>
        <taxon>Pirellulales</taxon>
        <taxon>Pirellulaceae</taxon>
        <taxon>Aureliella</taxon>
    </lineage>
</organism>
<evidence type="ECO:0000256" key="1">
    <source>
        <dbReference type="ARBA" id="ARBA00000370"/>
    </source>
</evidence>
<dbReference type="GO" id="GO:0006096">
    <property type="term" value="P:glycolytic process"/>
    <property type="evidence" value="ECO:0007669"/>
    <property type="project" value="UniProtKB-KW"/>
</dbReference>
<dbReference type="Pfam" id="PF01676">
    <property type="entry name" value="Metalloenzyme"/>
    <property type="match status" value="1"/>
</dbReference>
<evidence type="ECO:0000256" key="3">
    <source>
        <dbReference type="ARBA" id="ARBA00004921"/>
    </source>
</evidence>
<dbReference type="OrthoDB" id="9804453at2"/>
<dbReference type="Proteomes" id="UP000318017">
    <property type="component" value="Chromosome"/>
</dbReference>
<dbReference type="GO" id="GO:0004619">
    <property type="term" value="F:phosphoglycerate mutase activity"/>
    <property type="evidence" value="ECO:0007669"/>
    <property type="project" value="UniProtKB-EC"/>
</dbReference>
<dbReference type="Pfam" id="PF10143">
    <property type="entry name" value="PhosphMutase"/>
    <property type="match status" value="1"/>
</dbReference>
<dbReference type="InterPro" id="IPR004456">
    <property type="entry name" value="Pglycerate_mutase_ApgM"/>
</dbReference>
<evidence type="ECO:0000313" key="8">
    <source>
        <dbReference type="EMBL" id="QDV24341.1"/>
    </source>
</evidence>
<dbReference type="EMBL" id="CP036298">
    <property type="protein sequence ID" value="QDV24341.1"/>
    <property type="molecule type" value="Genomic_DNA"/>
</dbReference>
<dbReference type="NCBIfam" id="TIGR02535">
    <property type="entry name" value="hyp_Hser_kinase"/>
    <property type="match status" value="1"/>
</dbReference>
<dbReference type="InterPro" id="IPR023665">
    <property type="entry name" value="ApgAM_prokaryotes"/>
</dbReference>
<dbReference type="AlphaFoldDB" id="A0A518G6Y9"/>
<protein>
    <submittedName>
        <fullName evidence="8">Cofactor-independent phosphoglycerate mutase</fullName>
    </submittedName>
</protein>
<evidence type="ECO:0000313" key="9">
    <source>
        <dbReference type="Proteomes" id="UP000318017"/>
    </source>
</evidence>
<dbReference type="RefSeq" id="WP_145077913.1">
    <property type="nucleotide sequence ID" value="NZ_CP036298.1"/>
</dbReference>
<feature type="domain" description="Metalloenzyme" evidence="7">
    <location>
        <begin position="1"/>
        <end position="373"/>
    </location>
</feature>
<comment type="function">
    <text evidence="2">Catalyzes the interconversion of 2-phosphoglycerate and 3-phosphoglycerate.</text>
</comment>
<dbReference type="NCBIfam" id="NF003242">
    <property type="entry name" value="PRK04200.1"/>
    <property type="match status" value="1"/>
</dbReference>
<evidence type="ECO:0000259" key="7">
    <source>
        <dbReference type="Pfam" id="PF01676"/>
    </source>
</evidence>
<reference evidence="8 9" key="1">
    <citation type="submission" date="2019-02" db="EMBL/GenBank/DDBJ databases">
        <title>Deep-cultivation of Planctomycetes and their phenomic and genomic characterization uncovers novel biology.</title>
        <authorList>
            <person name="Wiegand S."/>
            <person name="Jogler M."/>
            <person name="Boedeker C."/>
            <person name="Pinto D."/>
            <person name="Vollmers J."/>
            <person name="Rivas-Marin E."/>
            <person name="Kohn T."/>
            <person name="Peeters S.H."/>
            <person name="Heuer A."/>
            <person name="Rast P."/>
            <person name="Oberbeckmann S."/>
            <person name="Bunk B."/>
            <person name="Jeske O."/>
            <person name="Meyerdierks A."/>
            <person name="Storesund J.E."/>
            <person name="Kallscheuer N."/>
            <person name="Luecker S."/>
            <person name="Lage O.M."/>
            <person name="Pohl T."/>
            <person name="Merkel B.J."/>
            <person name="Hornburger P."/>
            <person name="Mueller R.-W."/>
            <person name="Bruemmer F."/>
            <person name="Labrenz M."/>
            <person name="Spormann A.M."/>
            <person name="Op den Camp H."/>
            <person name="Overmann J."/>
            <person name="Amann R."/>
            <person name="Jetten M.S.M."/>
            <person name="Mascher T."/>
            <person name="Medema M.H."/>
            <person name="Devos D.P."/>
            <person name="Kaster A.-K."/>
            <person name="Ovreas L."/>
            <person name="Rohde M."/>
            <person name="Galperin M.Y."/>
            <person name="Jogler C."/>
        </authorList>
    </citation>
    <scope>NUCLEOTIDE SEQUENCE [LARGE SCALE GENOMIC DNA]</scope>
    <source>
        <strain evidence="8 9">Q31a</strain>
    </source>
</reference>
<comment type="pathway">
    <text evidence="3">Carbohydrate degradation.</text>
</comment>
<dbReference type="InterPro" id="IPR006124">
    <property type="entry name" value="Metalloenzyme"/>
</dbReference>
<dbReference type="PIRSF" id="PIRSF006392">
    <property type="entry name" value="IPGAM_arch"/>
    <property type="match status" value="1"/>
</dbReference>
<evidence type="ECO:0000256" key="2">
    <source>
        <dbReference type="ARBA" id="ARBA00002315"/>
    </source>
</evidence>
<dbReference type="SUPFAM" id="SSF53649">
    <property type="entry name" value="Alkaline phosphatase-like"/>
    <property type="match status" value="1"/>
</dbReference>